<keyword evidence="2" id="KW-1185">Reference proteome</keyword>
<dbReference type="Proteomes" id="UP000252519">
    <property type="component" value="Unassembled WGS sequence"/>
</dbReference>
<sequence length="40" mass="4725">MFKRENFLGKHSYFLSDVTFLRSQARLSFSGLRSSQNQQL</sequence>
<proteinExistence type="predicted"/>
<evidence type="ECO:0000313" key="2">
    <source>
        <dbReference type="Proteomes" id="UP000252519"/>
    </source>
</evidence>
<gene>
    <name evidence="1" type="ORF">ANCCAN_16472</name>
</gene>
<organism evidence="1 2">
    <name type="scientific">Ancylostoma caninum</name>
    <name type="common">Dog hookworm</name>
    <dbReference type="NCBI Taxonomy" id="29170"/>
    <lineage>
        <taxon>Eukaryota</taxon>
        <taxon>Metazoa</taxon>
        <taxon>Ecdysozoa</taxon>
        <taxon>Nematoda</taxon>
        <taxon>Chromadorea</taxon>
        <taxon>Rhabditida</taxon>
        <taxon>Rhabditina</taxon>
        <taxon>Rhabditomorpha</taxon>
        <taxon>Strongyloidea</taxon>
        <taxon>Ancylostomatidae</taxon>
        <taxon>Ancylostomatinae</taxon>
        <taxon>Ancylostoma</taxon>
    </lineage>
</organism>
<accession>A0A368FZI3</accession>
<name>A0A368FZI3_ANCCA</name>
<evidence type="ECO:0000313" key="1">
    <source>
        <dbReference type="EMBL" id="RCN37623.1"/>
    </source>
</evidence>
<comment type="caution">
    <text evidence="1">The sequence shown here is derived from an EMBL/GenBank/DDBJ whole genome shotgun (WGS) entry which is preliminary data.</text>
</comment>
<dbReference type="AlphaFoldDB" id="A0A368FZI3"/>
<dbReference type="EMBL" id="JOJR01000455">
    <property type="protein sequence ID" value="RCN37623.1"/>
    <property type="molecule type" value="Genomic_DNA"/>
</dbReference>
<protein>
    <submittedName>
        <fullName evidence="1">Uncharacterized protein</fullName>
    </submittedName>
</protein>
<reference evidence="1 2" key="1">
    <citation type="submission" date="2014-10" db="EMBL/GenBank/DDBJ databases">
        <title>Draft genome of the hookworm Ancylostoma caninum.</title>
        <authorList>
            <person name="Mitreva M."/>
        </authorList>
    </citation>
    <scope>NUCLEOTIDE SEQUENCE [LARGE SCALE GENOMIC DNA]</scope>
    <source>
        <strain evidence="1 2">Baltimore</strain>
    </source>
</reference>